<feature type="transmembrane region" description="Helical" evidence="2">
    <location>
        <begin position="17"/>
        <end position="41"/>
    </location>
</feature>
<proteinExistence type="predicted"/>
<dbReference type="GO" id="GO:0006508">
    <property type="term" value="P:proteolysis"/>
    <property type="evidence" value="ECO:0007669"/>
    <property type="project" value="InterPro"/>
</dbReference>
<dbReference type="Pfam" id="PF00326">
    <property type="entry name" value="Peptidase_S9"/>
    <property type="match status" value="1"/>
</dbReference>
<dbReference type="PANTHER" id="PTHR43358:SF4">
    <property type="entry name" value="ALPHA_BETA HYDROLASE FOLD-1 DOMAIN-CONTAINING PROTEIN"/>
    <property type="match status" value="1"/>
</dbReference>
<feature type="region of interest" description="Disordered" evidence="1">
    <location>
        <begin position="319"/>
        <end position="343"/>
    </location>
</feature>
<sequence>MAIFQQKRSVRRSLKKLALGGLVGGSVGIVGSIFAVSMYIVDTLIRPKRLTSFYELYTFTPFELDLPAEEITFPPVEGDHQVTGWYIPYPGATTTIIVCPGYRGRRADVLGTSAHLWKAGHNVLAFEYYGHGSVVGSPVTLGYRELNDFLGAIEYAKQRAPQTRLGAIGYSMGAAIALMAAARRPEVEAVIADSPFATHKSAVEYAVRRTLHIPFVVFDRITDTLLWWRAGYHFNQVEPIREIGKIAPRPVLLIHGLKDSIVDPEDAPKLYEAAGDPKELWLVPDAEHCGVYFVDREAYVEKMLNFFDLHLRKSRPPIQLQGRKEASSAEQGGTRPFGVGQEV</sequence>
<dbReference type="EMBL" id="QKUF01000003">
    <property type="protein sequence ID" value="PZW32868.1"/>
    <property type="molecule type" value="Genomic_DNA"/>
</dbReference>
<feature type="domain" description="Peptidase S9 prolyl oligopeptidase catalytic" evidence="3">
    <location>
        <begin position="141"/>
        <end position="312"/>
    </location>
</feature>
<reference evidence="4 5" key="1">
    <citation type="submission" date="2018-06" db="EMBL/GenBank/DDBJ databases">
        <title>Genomic Encyclopedia of Archaeal and Bacterial Type Strains, Phase II (KMG-II): from individual species to whole genera.</title>
        <authorList>
            <person name="Goeker M."/>
        </authorList>
    </citation>
    <scope>NUCLEOTIDE SEQUENCE [LARGE SCALE GENOMIC DNA]</scope>
    <source>
        <strain evidence="4 5">ATCC BAA-1881</strain>
    </source>
</reference>
<dbReference type="Gene3D" id="3.40.50.1820">
    <property type="entry name" value="alpha/beta hydrolase"/>
    <property type="match status" value="1"/>
</dbReference>
<keyword evidence="2" id="KW-1133">Transmembrane helix</keyword>
<comment type="caution">
    <text evidence="4">The sequence shown here is derived from an EMBL/GenBank/DDBJ whole genome shotgun (WGS) entry which is preliminary data.</text>
</comment>
<dbReference type="PANTHER" id="PTHR43358">
    <property type="entry name" value="ALPHA/BETA-HYDROLASE"/>
    <property type="match status" value="1"/>
</dbReference>
<dbReference type="OrthoDB" id="9776685at2"/>
<evidence type="ECO:0000313" key="4">
    <source>
        <dbReference type="EMBL" id="PZW32868.1"/>
    </source>
</evidence>
<accession>A0A326UB08</accession>
<dbReference type="AlphaFoldDB" id="A0A326UB08"/>
<dbReference type="InterPro" id="IPR001375">
    <property type="entry name" value="Peptidase_S9_cat"/>
</dbReference>
<dbReference type="SUPFAM" id="SSF53474">
    <property type="entry name" value="alpha/beta-Hydrolases"/>
    <property type="match status" value="1"/>
</dbReference>
<protein>
    <submittedName>
        <fullName evidence="4">Prolyl oligopeptidase family protein</fullName>
    </submittedName>
</protein>
<dbReference type="InterPro" id="IPR052920">
    <property type="entry name" value="DNA-binding_regulatory"/>
</dbReference>
<dbReference type="Proteomes" id="UP000248806">
    <property type="component" value="Unassembled WGS sequence"/>
</dbReference>
<dbReference type="InterPro" id="IPR029058">
    <property type="entry name" value="AB_hydrolase_fold"/>
</dbReference>
<evidence type="ECO:0000256" key="2">
    <source>
        <dbReference type="SAM" id="Phobius"/>
    </source>
</evidence>
<keyword evidence="5" id="KW-1185">Reference proteome</keyword>
<evidence type="ECO:0000256" key="1">
    <source>
        <dbReference type="SAM" id="MobiDB-lite"/>
    </source>
</evidence>
<keyword evidence="2" id="KW-0472">Membrane</keyword>
<gene>
    <name evidence="4" type="ORF">EI42_01411</name>
</gene>
<name>A0A326UB08_THEHA</name>
<evidence type="ECO:0000313" key="5">
    <source>
        <dbReference type="Proteomes" id="UP000248806"/>
    </source>
</evidence>
<organism evidence="4 5">
    <name type="scientific">Thermosporothrix hazakensis</name>
    <dbReference type="NCBI Taxonomy" id="644383"/>
    <lineage>
        <taxon>Bacteria</taxon>
        <taxon>Bacillati</taxon>
        <taxon>Chloroflexota</taxon>
        <taxon>Ktedonobacteria</taxon>
        <taxon>Ktedonobacterales</taxon>
        <taxon>Thermosporotrichaceae</taxon>
        <taxon>Thermosporothrix</taxon>
    </lineage>
</organism>
<dbReference type="GO" id="GO:0008236">
    <property type="term" value="F:serine-type peptidase activity"/>
    <property type="evidence" value="ECO:0007669"/>
    <property type="project" value="InterPro"/>
</dbReference>
<keyword evidence="2" id="KW-0812">Transmembrane</keyword>
<evidence type="ECO:0000259" key="3">
    <source>
        <dbReference type="Pfam" id="PF00326"/>
    </source>
</evidence>
<dbReference type="RefSeq" id="WP_111320251.1">
    <property type="nucleotide sequence ID" value="NZ_BIFX01000001.1"/>
</dbReference>